<dbReference type="InterPro" id="IPR038973">
    <property type="entry name" value="MutL/Mlh/Pms-like"/>
</dbReference>
<gene>
    <name evidence="4" type="ORF">NKR23_g6508</name>
</gene>
<dbReference type="GO" id="GO:0140664">
    <property type="term" value="F:ATP-dependent DNA damage sensor activity"/>
    <property type="evidence" value="ECO:0007669"/>
    <property type="project" value="InterPro"/>
</dbReference>
<comment type="caution">
    <text evidence="4">The sequence shown here is derived from an EMBL/GenBank/DDBJ whole genome shotgun (WGS) entry which is preliminary data.</text>
</comment>
<keyword evidence="5" id="KW-1185">Reference proteome</keyword>
<dbReference type="PANTHER" id="PTHR10073">
    <property type="entry name" value="DNA MISMATCH REPAIR PROTEIN MLH, PMS, MUTL"/>
    <property type="match status" value="1"/>
</dbReference>
<dbReference type="Proteomes" id="UP001174694">
    <property type="component" value="Unassembled WGS sequence"/>
</dbReference>
<proteinExistence type="inferred from homology"/>
<dbReference type="SMART" id="SM00853">
    <property type="entry name" value="MutL_C"/>
    <property type="match status" value="1"/>
</dbReference>
<dbReference type="SUPFAM" id="SSF55874">
    <property type="entry name" value="ATPase domain of HSP90 chaperone/DNA topoisomerase II/histidine kinase"/>
    <property type="match status" value="1"/>
</dbReference>
<accession>A0AA38RVW3</accession>
<protein>
    <submittedName>
        <fullName evidence="4">DNA mismatch repair protein MLH3</fullName>
    </submittedName>
</protein>
<comment type="similarity">
    <text evidence="1">Belongs to the DNA mismatch repair MutL/HexB family.</text>
</comment>
<dbReference type="SUPFAM" id="SSF118116">
    <property type="entry name" value="DNA mismatch repair protein MutL"/>
    <property type="match status" value="2"/>
</dbReference>
<dbReference type="InterPro" id="IPR042120">
    <property type="entry name" value="MutL_C_dimsub"/>
</dbReference>
<dbReference type="AlphaFoldDB" id="A0AA38RVW3"/>
<evidence type="ECO:0000256" key="2">
    <source>
        <dbReference type="SAM" id="MobiDB-lite"/>
    </source>
</evidence>
<dbReference type="Gene3D" id="3.30.1540.20">
    <property type="entry name" value="MutL, C-terminal domain, dimerisation subdomain"/>
    <property type="match status" value="2"/>
</dbReference>
<dbReference type="Pfam" id="PF13589">
    <property type="entry name" value="HATPase_c_3"/>
    <property type="match status" value="1"/>
</dbReference>
<evidence type="ECO:0000313" key="4">
    <source>
        <dbReference type="EMBL" id="KAJ9143420.1"/>
    </source>
</evidence>
<feature type="region of interest" description="Disordered" evidence="2">
    <location>
        <begin position="397"/>
        <end position="421"/>
    </location>
</feature>
<dbReference type="GO" id="GO:0006298">
    <property type="term" value="P:mismatch repair"/>
    <property type="evidence" value="ECO:0007669"/>
    <property type="project" value="InterPro"/>
</dbReference>
<dbReference type="InterPro" id="IPR037198">
    <property type="entry name" value="MutL_C_sf"/>
</dbReference>
<dbReference type="InterPro" id="IPR036890">
    <property type="entry name" value="HATPase_C_sf"/>
</dbReference>
<dbReference type="PANTHER" id="PTHR10073:SF47">
    <property type="entry name" value="DNA MISMATCH REPAIR PROTEIN MLH3"/>
    <property type="match status" value="1"/>
</dbReference>
<dbReference type="Gene3D" id="3.30.565.10">
    <property type="entry name" value="Histidine kinase-like ATPase, C-terminal domain"/>
    <property type="match status" value="1"/>
</dbReference>
<evidence type="ECO:0000313" key="5">
    <source>
        <dbReference type="Proteomes" id="UP001174694"/>
    </source>
</evidence>
<name>A0AA38RVW3_9PEZI</name>
<reference evidence="4" key="1">
    <citation type="submission" date="2022-07" db="EMBL/GenBank/DDBJ databases">
        <title>Fungi with potential for degradation of polypropylene.</title>
        <authorList>
            <person name="Gostincar C."/>
        </authorList>
    </citation>
    <scope>NUCLEOTIDE SEQUENCE</scope>
    <source>
        <strain evidence="4">EXF-13308</strain>
    </source>
</reference>
<dbReference type="InterPro" id="IPR014790">
    <property type="entry name" value="MutL_C"/>
</dbReference>
<organism evidence="4 5">
    <name type="scientific">Pleurostoma richardsiae</name>
    <dbReference type="NCBI Taxonomy" id="41990"/>
    <lineage>
        <taxon>Eukaryota</taxon>
        <taxon>Fungi</taxon>
        <taxon>Dikarya</taxon>
        <taxon>Ascomycota</taxon>
        <taxon>Pezizomycotina</taxon>
        <taxon>Sordariomycetes</taxon>
        <taxon>Sordariomycetidae</taxon>
        <taxon>Calosphaeriales</taxon>
        <taxon>Pleurostomataceae</taxon>
        <taxon>Pleurostoma</taxon>
    </lineage>
</organism>
<dbReference type="GO" id="GO:0032300">
    <property type="term" value="C:mismatch repair complex"/>
    <property type="evidence" value="ECO:0007669"/>
    <property type="project" value="InterPro"/>
</dbReference>
<sequence length="776" mass="84712">MSIKPLPGDVAAQIKSSVVITSLNSVVCGLIKNSLDAEATKINVSVDYSRGNCAVEDNGIGILPSEFQEDGGLGQLYYTSKYPHRPDIYGKQGAFLASVAALSLLSVASHHRSYSSHNSMSIHRSRILARHMPALAEHRVLTFPHGTRITVRDLFGSMPLVLDAVAVLLAWPHSVSISFRDANGIQALRLRTGGAVKDGGDDWVTIGASAPLLSIAGCVSLTPVATKRVQFVSLGIEPIPNRAGSNVLYEEVNKIFADSSFGSVEAESDSDEFGEQRILEGFTQRELKAKKGVDRWPMFSLVIDLDIHKKDLDVDDLLDDRQQSLSIIVDLLRAMFYQFLKKHHFSPKAVKLLNVSGPQDLSNTTISDVTLSKTVTSILVDTCGRTGFVLQSGAASDLEVSKGQTPQPDSKRQGRQEEASERSEWVQNLLSKWKNPAFDLTEPPIPRLPDVSETLGSGIGPAGHQCPASGAVFINAIDEASSTAQSGRLTKENLGKAEVIAQVDNKFVLARVPSKLVRGGAAADSDSSLFLVLIDQHAADERCRVEALMEDYFAIDASDGGDRWTAVTEALEKPLQFELAAREYDLLTRARPHFEKWGIVYDVQIATASVSQPQARRVAKLAVRKLPPAIFERCRLDPKLLVELIRKEMWRINDDPSLRAMVEIDAGSRCGTGEVGGPHPWVSRIYGCPPGILDLINSRACRGAIMFNDPLTMDECAKLLERLRATAFPFQCAHGRPSMVPMLDVGTSMGNSEGKLPQELPDGAFIRQFKQWRSAL</sequence>
<feature type="domain" description="MutL C-terminal dimerisation" evidence="3">
    <location>
        <begin position="499"/>
        <end position="711"/>
    </location>
</feature>
<dbReference type="GO" id="GO:0005524">
    <property type="term" value="F:ATP binding"/>
    <property type="evidence" value="ECO:0007669"/>
    <property type="project" value="InterPro"/>
</dbReference>
<evidence type="ECO:0000259" key="3">
    <source>
        <dbReference type="SMART" id="SM00853"/>
    </source>
</evidence>
<feature type="compositionally biased region" description="Basic and acidic residues" evidence="2">
    <location>
        <begin position="409"/>
        <end position="421"/>
    </location>
</feature>
<dbReference type="GO" id="GO:0016887">
    <property type="term" value="F:ATP hydrolysis activity"/>
    <property type="evidence" value="ECO:0007669"/>
    <property type="project" value="InterPro"/>
</dbReference>
<dbReference type="EMBL" id="JANBVO010000019">
    <property type="protein sequence ID" value="KAJ9143420.1"/>
    <property type="molecule type" value="Genomic_DNA"/>
</dbReference>
<evidence type="ECO:0000256" key="1">
    <source>
        <dbReference type="ARBA" id="ARBA00006082"/>
    </source>
</evidence>